<gene>
    <name evidence="1" type="ORF">MHI_LOCUS153753</name>
</gene>
<name>A0A6V7H0R6_9HYME</name>
<dbReference type="Proteomes" id="UP000752696">
    <property type="component" value="Unassembled WGS sequence"/>
</dbReference>
<reference evidence="1" key="1">
    <citation type="submission" date="2020-07" db="EMBL/GenBank/DDBJ databases">
        <authorList>
            <person name="Nazaruddin N."/>
        </authorList>
    </citation>
    <scope>NUCLEOTIDE SEQUENCE</scope>
</reference>
<organism evidence="1 2">
    <name type="scientific">Heterotrigona itama</name>
    <dbReference type="NCBI Taxonomy" id="395501"/>
    <lineage>
        <taxon>Eukaryota</taxon>
        <taxon>Metazoa</taxon>
        <taxon>Ecdysozoa</taxon>
        <taxon>Arthropoda</taxon>
        <taxon>Hexapoda</taxon>
        <taxon>Insecta</taxon>
        <taxon>Pterygota</taxon>
        <taxon>Neoptera</taxon>
        <taxon>Endopterygota</taxon>
        <taxon>Hymenoptera</taxon>
        <taxon>Apocrita</taxon>
        <taxon>Aculeata</taxon>
        <taxon>Apoidea</taxon>
        <taxon>Anthophila</taxon>
        <taxon>Apidae</taxon>
        <taxon>Heterotrigona</taxon>
    </lineage>
</organism>
<evidence type="ECO:0000313" key="2">
    <source>
        <dbReference type="Proteomes" id="UP000752696"/>
    </source>
</evidence>
<dbReference type="EMBL" id="CAJDYZ010002954">
    <property type="protein sequence ID" value="CAD1469795.1"/>
    <property type="molecule type" value="Genomic_DNA"/>
</dbReference>
<proteinExistence type="predicted"/>
<keyword evidence="2" id="KW-1185">Reference proteome</keyword>
<dbReference type="OrthoDB" id="10490206at2759"/>
<sequence length="54" mass="6540">YIEHANIKTRYPSNLSLWKLHRGHLEHYCVNKHISQLGIHLRKHNRKNGDDEIR</sequence>
<protein>
    <submittedName>
        <fullName evidence="1">Uncharacterized protein</fullName>
    </submittedName>
</protein>
<comment type="caution">
    <text evidence="1">The sequence shown here is derived from an EMBL/GenBank/DDBJ whole genome shotgun (WGS) entry which is preliminary data.</text>
</comment>
<accession>A0A6V7H0R6</accession>
<dbReference type="AlphaFoldDB" id="A0A6V7H0R6"/>
<feature type="non-terminal residue" evidence="1">
    <location>
        <position position="1"/>
    </location>
</feature>
<evidence type="ECO:0000313" key="1">
    <source>
        <dbReference type="EMBL" id="CAD1469795.1"/>
    </source>
</evidence>